<reference evidence="5" key="5">
    <citation type="submission" date="2025-05" db="UniProtKB">
        <authorList>
            <consortium name="Ensembl"/>
        </authorList>
    </citation>
    <scope>IDENTIFICATION</scope>
</reference>
<dbReference type="GeneTree" id="ENSGT00390000007203"/>
<organism evidence="5 6">
    <name type="scientific">Rhinolophus ferrumequinum</name>
    <name type="common">Greater horseshoe bat</name>
    <dbReference type="NCBI Taxonomy" id="59479"/>
    <lineage>
        <taxon>Eukaryota</taxon>
        <taxon>Metazoa</taxon>
        <taxon>Chordata</taxon>
        <taxon>Craniata</taxon>
        <taxon>Vertebrata</taxon>
        <taxon>Euteleostomi</taxon>
        <taxon>Mammalia</taxon>
        <taxon>Eutheria</taxon>
        <taxon>Laurasiatheria</taxon>
        <taxon>Chiroptera</taxon>
        <taxon>Yinpterochiroptera</taxon>
        <taxon>Rhinolophoidea</taxon>
        <taxon>Rhinolophidae</taxon>
        <taxon>Rhinolophinae</taxon>
        <taxon>Rhinolophus</taxon>
    </lineage>
</organism>
<reference evidence="5 6" key="3">
    <citation type="submission" date="2018-12" db="EMBL/GenBank/DDBJ databases">
        <title>G10K-VGP greater horseshoe bat female genome, primary haplotype.</title>
        <authorList>
            <person name="Teeling E."/>
            <person name="Myers G."/>
            <person name="Vernes S."/>
            <person name="Pippel M."/>
            <person name="Winkler S."/>
            <person name="Fedrigo O."/>
            <person name="Rhie A."/>
            <person name="Koren S."/>
            <person name="Phillippy A."/>
            <person name="Lewin H."/>
            <person name="Damas J."/>
            <person name="Howe K."/>
            <person name="Mountcastle J."/>
            <person name="Jarvis E.D."/>
        </authorList>
    </citation>
    <scope>NUCLEOTIDE SEQUENCE [LARGE SCALE GENOMIC DNA]</scope>
</reference>
<dbReference type="EMBL" id="JACAGC010000015">
    <property type="protein sequence ID" value="KAF6317515.1"/>
    <property type="molecule type" value="Genomic_DNA"/>
</dbReference>
<gene>
    <name evidence="5" type="primary">LRRC27</name>
    <name evidence="4" type="ORF">mRhiFer1_010405</name>
</gene>
<sequence length="492" mass="56086">MEENGSGAAEPEPKTEPKPGAGQAGSMPASLDAHRSVEGPSFASSLILDLSHSGLHHLGEVLKIPTLKQLHLQRNALCSIPDDFFHWLPNLTWLDLRHNRIRALPSGIGCHRYLKTLLLERNPIKMLPVELGNVTTLTALNLRCCPLEFPPQLIVQKGLATIRAFLQACDAERPCARDLASLAISSMKKMTLTQRPHPPLDLPEERVPDRETINSQESKGTRLKKKVDSFPPVEKLDLSELRRSTGPPEDWPSEEEIRRFWKLRQEIVEREQAETLAHRLLPVLLPPNLQAVLRAQHKERPSHRHVPRTTHKPRRKPPFFRGVLPGLSSVRTVLTGAPMLDDSRASGLRELREEQVLVEQRRDRRVLQEWRERAQTMRKRTEELSQVRPPRSTLVASKIPFATDLIDNEKIPTNPSGNPRQSEEQSLQASKELSTVQGALEKRLKQHIRQMHERRKRFRGMAPLEEIRKTTQDLEIARKLQDEVMKLKLGPT</sequence>
<keyword evidence="1" id="KW-0433">Leucine-rich repeat</keyword>
<dbReference type="PANTHER" id="PTHR48051">
    <property type="match status" value="1"/>
</dbReference>
<name>A0A671EAQ3_RHIFE</name>
<dbReference type="InterPro" id="IPR001611">
    <property type="entry name" value="Leu-rich_rpt"/>
</dbReference>
<dbReference type="InterPro" id="IPR050216">
    <property type="entry name" value="LRR_domain-containing"/>
</dbReference>
<reference evidence="5 6" key="1">
    <citation type="journal article" date="2015" name="Annu Rev Anim Biosci">
        <title>The Genome 10K Project: a way forward.</title>
        <authorList>
            <person name="Koepfli K.P."/>
            <person name="Paten B."/>
            <person name="O'Brien S.J."/>
            <person name="Koepfli K.P."/>
            <person name="Paten B."/>
            <person name="Antunes A."/>
            <person name="Belov K."/>
            <person name="Bustamante C."/>
            <person name="Castoe T.A."/>
            <person name="Clawson H."/>
            <person name="Crawford A.J."/>
            <person name="Diekhans M."/>
            <person name="Distel D."/>
            <person name="Durbin R."/>
            <person name="Earl D."/>
            <person name="Fujita M.K."/>
            <person name="Gamble T."/>
            <person name="Georges A."/>
            <person name="Gemmell N."/>
            <person name="Gilbert M.T."/>
            <person name="Graves J.M."/>
            <person name="Green R.E."/>
            <person name="Hickey G."/>
            <person name="Jarvis E.D."/>
            <person name="Johnson W."/>
            <person name="Komissarov A."/>
            <person name="Korf I."/>
            <person name="Kuhn R."/>
            <person name="Larkin D.M."/>
            <person name="Lewin H."/>
            <person name="Lopez J.V."/>
            <person name="Ma J."/>
            <person name="Marques-Bonet T."/>
            <person name="Miller W."/>
            <person name="Murphy R."/>
            <person name="Pevzner P."/>
            <person name="Shapiro B."/>
            <person name="Steiner C."/>
            <person name="Tamazian G."/>
            <person name="Venkatesh B."/>
            <person name="Wang J."/>
            <person name="Wayne R."/>
            <person name="Wiley E."/>
            <person name="Yang H."/>
            <person name="Zhang G."/>
            <person name="Haussler D."/>
            <person name="Ryder O."/>
            <person name="O'Brien S.J."/>
        </authorList>
    </citation>
    <scope>NUCLEOTIDE SEQUENCE</scope>
</reference>
<feature type="region of interest" description="Disordered" evidence="3">
    <location>
        <begin position="192"/>
        <end position="229"/>
    </location>
</feature>
<feature type="compositionally biased region" description="Basic residues" evidence="3">
    <location>
        <begin position="297"/>
        <end position="318"/>
    </location>
</feature>
<feature type="region of interest" description="Disordered" evidence="3">
    <location>
        <begin position="297"/>
        <end position="322"/>
    </location>
</feature>
<proteinExistence type="predicted"/>
<reference evidence="4 7" key="4">
    <citation type="journal article" date="2020" name="Nature">
        <title>Six reference-quality genomes reveal evolution of bat adaptations.</title>
        <authorList>
            <person name="Jebb D."/>
            <person name="Huang Z."/>
            <person name="Pippel M."/>
            <person name="Hughes G.M."/>
            <person name="Lavrichenko K."/>
            <person name="Devanna P."/>
            <person name="Winkler S."/>
            <person name="Jermiin L.S."/>
            <person name="Skirmuntt E.C."/>
            <person name="Katzourakis A."/>
            <person name="Burkitt-Gray L."/>
            <person name="Ray D.A."/>
            <person name="Sullivan K.A.M."/>
            <person name="Roscito J.G."/>
            <person name="Kirilenko B.M."/>
            <person name="Davalos L.M."/>
            <person name="Corthals A.P."/>
            <person name="Power M.L."/>
            <person name="Jones G."/>
            <person name="Ransome R.D."/>
            <person name="Dechmann D.K.N."/>
            <person name="Locatelli A.G."/>
            <person name="Puechmaille S.J."/>
            <person name="Fedrigo O."/>
            <person name="Jarvis E.D."/>
            <person name="Hiller M."/>
            <person name="Vernes S.C."/>
            <person name="Myers E.W."/>
            <person name="Teeling E.C."/>
        </authorList>
    </citation>
    <scope>NUCLEOTIDE SEQUENCE [LARGE SCALE GENOMIC DNA]</scope>
    <source>
        <strain evidence="4">MRhiFer1</strain>
        <tissue evidence="4">Lung</tissue>
    </source>
</reference>
<dbReference type="GO" id="GO:0005737">
    <property type="term" value="C:cytoplasm"/>
    <property type="evidence" value="ECO:0007669"/>
    <property type="project" value="TreeGrafter"/>
</dbReference>
<feature type="region of interest" description="Disordered" evidence="3">
    <location>
        <begin position="1"/>
        <end position="34"/>
    </location>
</feature>
<dbReference type="Proteomes" id="UP000585614">
    <property type="component" value="Unassembled WGS sequence"/>
</dbReference>
<dbReference type="SMART" id="SM00369">
    <property type="entry name" value="LRR_TYP"/>
    <property type="match status" value="3"/>
</dbReference>
<evidence type="ECO:0000256" key="1">
    <source>
        <dbReference type="ARBA" id="ARBA00022614"/>
    </source>
</evidence>
<keyword evidence="6" id="KW-1185">Reference proteome</keyword>
<reference evidence="5 6" key="2">
    <citation type="journal article" date="2018" name="Annu Rev Anim Biosci">
        <title>Bat Biology, Genomes, and the Bat1K Project: To Generate Chromosome-Level Genomes for All Living Bat Species.</title>
        <authorList>
            <person name="Teeling E.C."/>
            <person name="Vernes S.C."/>
            <person name="Davalos L.M."/>
            <person name="Ray D.A."/>
            <person name="Gilbert M.T.P."/>
            <person name="Myers E."/>
        </authorList>
    </citation>
    <scope>NUCLEOTIDE SEQUENCE</scope>
</reference>
<dbReference type="AlphaFoldDB" id="A0A671EAQ3"/>
<accession>A0A671EAQ3</accession>
<evidence type="ECO:0000313" key="6">
    <source>
        <dbReference type="Proteomes" id="UP000472240"/>
    </source>
</evidence>
<dbReference type="InterPro" id="IPR032675">
    <property type="entry name" value="LRR_dom_sf"/>
</dbReference>
<dbReference type="Gene3D" id="3.80.10.10">
    <property type="entry name" value="Ribonuclease Inhibitor"/>
    <property type="match status" value="1"/>
</dbReference>
<feature type="region of interest" description="Disordered" evidence="3">
    <location>
        <begin position="405"/>
        <end position="431"/>
    </location>
</feature>
<evidence type="ECO:0000313" key="5">
    <source>
        <dbReference type="Ensembl" id="ENSRFEP00010008773.1"/>
    </source>
</evidence>
<feature type="compositionally biased region" description="Polar residues" evidence="3">
    <location>
        <begin position="411"/>
        <end position="431"/>
    </location>
</feature>
<evidence type="ECO:0000313" key="4">
    <source>
        <dbReference type="EMBL" id="KAF6317515.1"/>
    </source>
</evidence>
<dbReference type="OMA" id="MIPKDFF"/>
<dbReference type="SUPFAM" id="SSF52058">
    <property type="entry name" value="L domain-like"/>
    <property type="match status" value="1"/>
</dbReference>
<protein>
    <submittedName>
        <fullName evidence="4 5">Leucine rich repeat containing 27</fullName>
    </submittedName>
</protein>
<dbReference type="Proteomes" id="UP000472240">
    <property type="component" value="Chromosome 16"/>
</dbReference>
<dbReference type="InterPro" id="IPR003591">
    <property type="entry name" value="Leu-rich_rpt_typical-subtyp"/>
</dbReference>
<evidence type="ECO:0000313" key="7">
    <source>
        <dbReference type="Proteomes" id="UP000585614"/>
    </source>
</evidence>
<dbReference type="Pfam" id="PF13855">
    <property type="entry name" value="LRR_8"/>
    <property type="match status" value="1"/>
</dbReference>
<dbReference type="Ensembl" id="ENSRFET00010009626.1">
    <property type="protein sequence ID" value="ENSRFEP00010008773.1"/>
    <property type="gene ID" value="ENSRFEG00010005986.1"/>
</dbReference>
<keyword evidence="2" id="KW-0677">Repeat</keyword>
<dbReference type="PANTHER" id="PTHR48051:SF35">
    <property type="entry name" value="LEUCINE-RICH REPEAT-CONTAINING PROTEIN 27"/>
    <property type="match status" value="1"/>
</dbReference>
<feature type="compositionally biased region" description="Basic and acidic residues" evidence="3">
    <location>
        <begin position="203"/>
        <end position="212"/>
    </location>
</feature>
<evidence type="ECO:0000256" key="3">
    <source>
        <dbReference type="SAM" id="MobiDB-lite"/>
    </source>
</evidence>
<dbReference type="PROSITE" id="PS51450">
    <property type="entry name" value="LRR"/>
    <property type="match status" value="1"/>
</dbReference>
<evidence type="ECO:0000256" key="2">
    <source>
        <dbReference type="ARBA" id="ARBA00022737"/>
    </source>
</evidence>